<feature type="transmembrane region" description="Helical" evidence="11">
    <location>
        <begin position="285"/>
        <end position="307"/>
    </location>
</feature>
<dbReference type="GO" id="GO:0015421">
    <property type="term" value="F:ABC-type oligopeptide transporter activity"/>
    <property type="evidence" value="ECO:0007669"/>
    <property type="project" value="TreeGrafter"/>
</dbReference>
<evidence type="ECO:0000256" key="2">
    <source>
        <dbReference type="ARBA" id="ARBA00022448"/>
    </source>
</evidence>
<dbReference type="PROSITE" id="PS50893">
    <property type="entry name" value="ABC_TRANSPORTER_2"/>
    <property type="match status" value="1"/>
</dbReference>
<dbReference type="OrthoDB" id="6336411at2"/>
<feature type="domain" description="ABC transporter" evidence="12">
    <location>
        <begin position="343"/>
        <end position="577"/>
    </location>
</feature>
<feature type="transmembrane region" description="Helical" evidence="11">
    <location>
        <begin position="135"/>
        <end position="159"/>
    </location>
</feature>
<dbReference type="GO" id="GO:0016887">
    <property type="term" value="F:ATP hydrolysis activity"/>
    <property type="evidence" value="ECO:0007669"/>
    <property type="project" value="InterPro"/>
</dbReference>
<evidence type="ECO:0000313" key="14">
    <source>
        <dbReference type="EMBL" id="ASQ46989.1"/>
    </source>
</evidence>
<dbReference type="PANTHER" id="PTHR43394:SF1">
    <property type="entry name" value="ATP-BINDING CASSETTE SUB-FAMILY B MEMBER 10, MITOCHONDRIAL"/>
    <property type="match status" value="1"/>
</dbReference>
<name>A0A222P564_9GAMM</name>
<dbReference type="EMBL" id="CP016397">
    <property type="protein sequence ID" value="ASQ46989.1"/>
    <property type="molecule type" value="Genomic_DNA"/>
</dbReference>
<evidence type="ECO:0000256" key="9">
    <source>
        <dbReference type="ARBA" id="ARBA00023055"/>
    </source>
</evidence>
<dbReference type="GO" id="GO:0006869">
    <property type="term" value="P:lipid transport"/>
    <property type="evidence" value="ECO:0007669"/>
    <property type="project" value="UniProtKB-KW"/>
</dbReference>
<keyword evidence="14" id="KW-0378">Hydrolase</keyword>
<dbReference type="RefSeq" id="WP_094091791.1">
    <property type="nucleotide sequence ID" value="NZ_CP016397.1"/>
</dbReference>
<dbReference type="EC" id="3.6.3.-" evidence="14"/>
<dbReference type="Pfam" id="PF00664">
    <property type="entry name" value="ABC_membrane"/>
    <property type="match status" value="1"/>
</dbReference>
<keyword evidence="9" id="KW-0445">Lipid transport</keyword>
<dbReference type="GO" id="GO:0005886">
    <property type="term" value="C:plasma membrane"/>
    <property type="evidence" value="ECO:0007669"/>
    <property type="project" value="UniProtKB-SubCell"/>
</dbReference>
<dbReference type="Gene3D" id="3.40.50.300">
    <property type="entry name" value="P-loop containing nucleotide triphosphate hydrolases"/>
    <property type="match status" value="1"/>
</dbReference>
<dbReference type="FunFam" id="3.40.50.300:FF:000287">
    <property type="entry name" value="Multidrug ABC transporter ATP-binding protein"/>
    <property type="match status" value="1"/>
</dbReference>
<keyword evidence="8 11" id="KW-1133">Transmembrane helix</keyword>
<keyword evidence="3" id="KW-1003">Cell membrane</keyword>
<dbReference type="SMART" id="SM00382">
    <property type="entry name" value="AAA"/>
    <property type="match status" value="1"/>
</dbReference>
<dbReference type="InterPro" id="IPR027417">
    <property type="entry name" value="P-loop_NTPase"/>
</dbReference>
<dbReference type="GO" id="GO:0005524">
    <property type="term" value="F:ATP binding"/>
    <property type="evidence" value="ECO:0007669"/>
    <property type="project" value="UniProtKB-KW"/>
</dbReference>
<dbReference type="PANTHER" id="PTHR43394">
    <property type="entry name" value="ATP-DEPENDENT PERMEASE MDL1, MITOCHONDRIAL"/>
    <property type="match status" value="1"/>
</dbReference>
<keyword evidence="10 11" id="KW-0472">Membrane</keyword>
<dbReference type="InterPro" id="IPR003439">
    <property type="entry name" value="ABC_transporter-like_ATP-bd"/>
</dbReference>
<protein>
    <submittedName>
        <fullName evidence="14">Multidrug export ATP-binding/permease protein</fullName>
        <ecNumber evidence="14">3.6.3.-</ecNumber>
    </submittedName>
</protein>
<sequence length="601" mass="68199">MNTSKISLTKHILNVIGPYKIWLLILASAGLISALFNTFIPYVLKLIIDHANVARINKELIKNIKPYLFIYIALWIGLCTSMRLIDWAKMNFLPNVRENVITRMFNYLSLHSHQYFQNNFAGSLINKVNDMQRGVIGVLSIGYELYVQLLIIMIAIITMLYAHTIFAVILLSWIVSFLFITILFLKPIQKLSHALSESITTLVGKKVDSISNIINVRLFGRHKDENNYILQSIRDSVTKERSMQAKIIKMRLFWDLSILIFASLNIYILLLMYSKSLVTIGDFVFVMTLSISILWNLWFIAGQFVIFSEQIGNCKQALSVLAKPHDIVDKKDAKSLIVTSGKIEFSEVTFHFNEGNYLFKNKNITISPGQKVGIVGLSGSGKSTFVNLILRLFDIEAGAIKIDEQNIKDVTQQSLREQIAFIPQEVTLFHRTLMENIRFGNINANDEEVIAVSKKTHCHEFISQLKDGYQSVAGERGIKLSGGQRQRIAIARAMLKNAPILILDEATSALDSLTEQYIQEALGKVMHDKTTIVIAHRLSTLLKMDRILVFDKGKIIEDDSHEALLRFGGHYARLWQMQAGGFLPKFASDCNYHLQTLPKPI</sequence>
<reference evidence="15" key="1">
    <citation type="submission" date="2016-07" db="EMBL/GenBank/DDBJ databases">
        <authorList>
            <person name="Florea S."/>
            <person name="Webb J.S."/>
            <person name="Jaromczyk J."/>
            <person name="Schardl C.L."/>
        </authorList>
    </citation>
    <scope>NUCLEOTIDE SEQUENCE [LARGE SCALE GENOMIC DNA]</scope>
    <source>
        <strain evidence="15">CDC-D5610</strain>
    </source>
</reference>
<keyword evidence="2" id="KW-0813">Transport</keyword>
<dbReference type="InterPro" id="IPR017871">
    <property type="entry name" value="ABC_transporter-like_CS"/>
</dbReference>
<evidence type="ECO:0000259" key="12">
    <source>
        <dbReference type="PROSITE" id="PS50893"/>
    </source>
</evidence>
<dbReference type="InterPro" id="IPR003593">
    <property type="entry name" value="AAA+_ATPase"/>
</dbReference>
<keyword evidence="6" id="KW-0547">Nucleotide-binding</keyword>
<dbReference type="Gene3D" id="1.20.1560.10">
    <property type="entry name" value="ABC transporter type 1, transmembrane domain"/>
    <property type="match status" value="1"/>
</dbReference>
<dbReference type="Proteomes" id="UP000201728">
    <property type="component" value="Chromosome"/>
</dbReference>
<proteinExistence type="predicted"/>
<dbReference type="InterPro" id="IPR036640">
    <property type="entry name" value="ABC1_TM_sf"/>
</dbReference>
<keyword evidence="7 14" id="KW-0067">ATP-binding</keyword>
<evidence type="ECO:0000256" key="7">
    <source>
        <dbReference type="ARBA" id="ARBA00022840"/>
    </source>
</evidence>
<evidence type="ECO:0000256" key="5">
    <source>
        <dbReference type="ARBA" id="ARBA00022692"/>
    </source>
</evidence>
<keyword evidence="4" id="KW-0997">Cell inner membrane</keyword>
<dbReference type="AlphaFoldDB" id="A0A222P564"/>
<dbReference type="InterPro" id="IPR011527">
    <property type="entry name" value="ABC1_TM_dom"/>
</dbReference>
<comment type="subcellular location">
    <subcellularLocation>
        <location evidence="1">Cell membrane</location>
        <topology evidence="1">Multi-pass membrane protein</topology>
    </subcellularLocation>
</comment>
<feature type="transmembrane region" description="Helical" evidence="11">
    <location>
        <begin position="21"/>
        <end position="44"/>
    </location>
</feature>
<feature type="transmembrane region" description="Helical" evidence="11">
    <location>
        <begin position="165"/>
        <end position="185"/>
    </location>
</feature>
<dbReference type="Pfam" id="PF00005">
    <property type="entry name" value="ABC_tran"/>
    <property type="match status" value="1"/>
</dbReference>
<feature type="domain" description="ABC transmembrane type-1" evidence="13">
    <location>
        <begin position="24"/>
        <end position="309"/>
    </location>
</feature>
<organism evidence="14 15">
    <name type="scientific">Legionella clemsonensis</name>
    <dbReference type="NCBI Taxonomy" id="1867846"/>
    <lineage>
        <taxon>Bacteria</taxon>
        <taxon>Pseudomonadati</taxon>
        <taxon>Pseudomonadota</taxon>
        <taxon>Gammaproteobacteria</taxon>
        <taxon>Legionellales</taxon>
        <taxon>Legionellaceae</taxon>
        <taxon>Legionella</taxon>
    </lineage>
</organism>
<evidence type="ECO:0000256" key="11">
    <source>
        <dbReference type="SAM" id="Phobius"/>
    </source>
</evidence>
<dbReference type="PROSITE" id="PS50929">
    <property type="entry name" value="ABC_TM1F"/>
    <property type="match status" value="1"/>
</dbReference>
<evidence type="ECO:0000259" key="13">
    <source>
        <dbReference type="PROSITE" id="PS50929"/>
    </source>
</evidence>
<dbReference type="SUPFAM" id="SSF52540">
    <property type="entry name" value="P-loop containing nucleoside triphosphate hydrolases"/>
    <property type="match status" value="1"/>
</dbReference>
<evidence type="ECO:0000256" key="3">
    <source>
        <dbReference type="ARBA" id="ARBA00022475"/>
    </source>
</evidence>
<feature type="transmembrane region" description="Helical" evidence="11">
    <location>
        <begin position="64"/>
        <end position="85"/>
    </location>
</feature>
<feature type="transmembrane region" description="Helical" evidence="11">
    <location>
        <begin position="252"/>
        <end position="273"/>
    </location>
</feature>
<dbReference type="SUPFAM" id="SSF90123">
    <property type="entry name" value="ABC transporter transmembrane region"/>
    <property type="match status" value="1"/>
</dbReference>
<evidence type="ECO:0000256" key="6">
    <source>
        <dbReference type="ARBA" id="ARBA00022741"/>
    </source>
</evidence>
<evidence type="ECO:0000313" key="15">
    <source>
        <dbReference type="Proteomes" id="UP000201728"/>
    </source>
</evidence>
<evidence type="ECO:0000256" key="4">
    <source>
        <dbReference type="ARBA" id="ARBA00022519"/>
    </source>
</evidence>
<dbReference type="InterPro" id="IPR039421">
    <property type="entry name" value="Type_1_exporter"/>
</dbReference>
<evidence type="ECO:0000256" key="10">
    <source>
        <dbReference type="ARBA" id="ARBA00023136"/>
    </source>
</evidence>
<evidence type="ECO:0000256" key="1">
    <source>
        <dbReference type="ARBA" id="ARBA00004651"/>
    </source>
</evidence>
<keyword evidence="15" id="KW-1185">Reference proteome</keyword>
<gene>
    <name evidence="14" type="ORF">clem_12270</name>
</gene>
<keyword evidence="5 11" id="KW-0812">Transmembrane</keyword>
<accession>A0A222P564</accession>
<dbReference type="KEGG" id="lcd:clem_12270"/>
<evidence type="ECO:0000256" key="8">
    <source>
        <dbReference type="ARBA" id="ARBA00022989"/>
    </source>
</evidence>
<dbReference type="PROSITE" id="PS00211">
    <property type="entry name" value="ABC_TRANSPORTER_1"/>
    <property type="match status" value="1"/>
</dbReference>